<evidence type="ECO:0000256" key="7">
    <source>
        <dbReference type="ARBA" id="ARBA00023237"/>
    </source>
</evidence>
<feature type="chain" id="PRO_5047273047" evidence="8">
    <location>
        <begin position="24"/>
        <end position="411"/>
    </location>
</feature>
<protein>
    <submittedName>
        <fullName evidence="9">TolC family protein</fullName>
    </submittedName>
</protein>
<dbReference type="Gene3D" id="1.20.1600.10">
    <property type="entry name" value="Outer membrane efflux proteins (OEP)"/>
    <property type="match status" value="1"/>
</dbReference>
<keyword evidence="5" id="KW-0812">Transmembrane</keyword>
<evidence type="ECO:0000256" key="8">
    <source>
        <dbReference type="SAM" id="SignalP"/>
    </source>
</evidence>
<dbReference type="InterPro" id="IPR051906">
    <property type="entry name" value="TolC-like"/>
</dbReference>
<evidence type="ECO:0000256" key="5">
    <source>
        <dbReference type="ARBA" id="ARBA00022692"/>
    </source>
</evidence>
<dbReference type="PANTHER" id="PTHR30026:SF20">
    <property type="entry name" value="OUTER MEMBRANE PROTEIN TOLC"/>
    <property type="match status" value="1"/>
</dbReference>
<dbReference type="RefSeq" id="WP_262311254.1">
    <property type="nucleotide sequence ID" value="NZ_CP106679.1"/>
</dbReference>
<evidence type="ECO:0000256" key="6">
    <source>
        <dbReference type="ARBA" id="ARBA00023136"/>
    </source>
</evidence>
<keyword evidence="4" id="KW-1134">Transmembrane beta strand</keyword>
<reference evidence="9" key="1">
    <citation type="submission" date="2022-09" db="EMBL/GenBank/DDBJ databases">
        <title>Comparative genomics and taxonomic characterization of three novel marine species of genus Reichenbachiella exhibiting antioxidant and polysaccharide degradation activities.</title>
        <authorList>
            <person name="Muhammad N."/>
            <person name="Lee Y.-J."/>
            <person name="Ko J."/>
            <person name="Kim S.-G."/>
        </authorList>
    </citation>
    <scope>NUCLEOTIDE SEQUENCE</scope>
    <source>
        <strain evidence="9">BKB1-1</strain>
    </source>
</reference>
<dbReference type="Pfam" id="PF02321">
    <property type="entry name" value="OEP"/>
    <property type="match status" value="2"/>
</dbReference>
<evidence type="ECO:0000313" key="10">
    <source>
        <dbReference type="Proteomes" id="UP001065174"/>
    </source>
</evidence>
<keyword evidence="7" id="KW-0998">Cell outer membrane</keyword>
<evidence type="ECO:0000256" key="2">
    <source>
        <dbReference type="ARBA" id="ARBA00007613"/>
    </source>
</evidence>
<dbReference type="PANTHER" id="PTHR30026">
    <property type="entry name" value="OUTER MEMBRANE PROTEIN TOLC"/>
    <property type="match status" value="1"/>
</dbReference>
<accession>A0ABY6CTK3</accession>
<evidence type="ECO:0000256" key="1">
    <source>
        <dbReference type="ARBA" id="ARBA00004442"/>
    </source>
</evidence>
<sequence>MLRKIFLLTTSLLWITNSLTAQSLDDYLQTAAENNPGLKSSYVEFEAAMQRVSQAHALPDPTLSFGYFISPIETRLGPQRAKISLTQMFPWFGTLPAREDAAAKMAEARYQTFLDAKNELYFKVKQAYYPIYEVKQQIHWQQKNLEILASYKALSTTSFASGRGSMVDVIRTDIMMDDTEMTIQLLEEKVAPLEIVLNRLLDRVDTAAIIVSDSLGLIERTSPVIRDSLLVQNPKLQALTLQQEAAKANERMAKKSGAPQFGVGLDYAFVGKREDMDISHNGRDVIMPMITMTLPIFRGKYKAAVQEAQLTQTALAHWRMEMTNSLVSNYEMADYAVNQAAQLYQLYDQQIIKTRQAIDLLYTAYSNSGKEFEEVLRMQQQLLKYEMEKATAIKNYYIAQAQLDYLTAKSE</sequence>
<dbReference type="Proteomes" id="UP001065174">
    <property type="component" value="Chromosome"/>
</dbReference>
<proteinExistence type="inferred from homology"/>
<gene>
    <name evidence="9" type="ORF">N6H18_07685</name>
</gene>
<organism evidence="9 10">
    <name type="scientific">Reichenbachiella agarivorans</name>
    <dbReference type="NCBI Taxonomy" id="2979464"/>
    <lineage>
        <taxon>Bacteria</taxon>
        <taxon>Pseudomonadati</taxon>
        <taxon>Bacteroidota</taxon>
        <taxon>Cytophagia</taxon>
        <taxon>Cytophagales</taxon>
        <taxon>Reichenbachiellaceae</taxon>
        <taxon>Reichenbachiella</taxon>
    </lineage>
</organism>
<keyword evidence="10" id="KW-1185">Reference proteome</keyword>
<dbReference type="EMBL" id="CP106679">
    <property type="protein sequence ID" value="UXP33828.1"/>
    <property type="molecule type" value="Genomic_DNA"/>
</dbReference>
<keyword evidence="8" id="KW-0732">Signal</keyword>
<feature type="signal peptide" evidence="8">
    <location>
        <begin position="1"/>
        <end position="23"/>
    </location>
</feature>
<evidence type="ECO:0000313" key="9">
    <source>
        <dbReference type="EMBL" id="UXP33828.1"/>
    </source>
</evidence>
<comment type="subcellular location">
    <subcellularLocation>
        <location evidence="1">Cell outer membrane</location>
    </subcellularLocation>
</comment>
<name>A0ABY6CTK3_9BACT</name>
<evidence type="ECO:0000256" key="4">
    <source>
        <dbReference type="ARBA" id="ARBA00022452"/>
    </source>
</evidence>
<keyword evidence="6" id="KW-0472">Membrane</keyword>
<keyword evidence="3" id="KW-0813">Transport</keyword>
<dbReference type="SUPFAM" id="SSF56954">
    <property type="entry name" value="Outer membrane efflux proteins (OEP)"/>
    <property type="match status" value="1"/>
</dbReference>
<evidence type="ECO:0000256" key="3">
    <source>
        <dbReference type="ARBA" id="ARBA00022448"/>
    </source>
</evidence>
<dbReference type="InterPro" id="IPR003423">
    <property type="entry name" value="OMP_efflux"/>
</dbReference>
<comment type="similarity">
    <text evidence="2">Belongs to the outer membrane factor (OMF) (TC 1.B.17) family.</text>
</comment>